<keyword evidence="1" id="KW-0472">Membrane</keyword>
<organism evidence="2 3">
    <name type="scientific">Linnemannia elongata AG-77</name>
    <dbReference type="NCBI Taxonomy" id="1314771"/>
    <lineage>
        <taxon>Eukaryota</taxon>
        <taxon>Fungi</taxon>
        <taxon>Fungi incertae sedis</taxon>
        <taxon>Mucoromycota</taxon>
        <taxon>Mortierellomycotina</taxon>
        <taxon>Mortierellomycetes</taxon>
        <taxon>Mortierellales</taxon>
        <taxon>Mortierellaceae</taxon>
        <taxon>Linnemannia</taxon>
    </lineage>
</organism>
<accession>A0A197JVR6</accession>
<keyword evidence="1" id="KW-0812">Transmembrane</keyword>
<evidence type="ECO:0000313" key="3">
    <source>
        <dbReference type="Proteomes" id="UP000078512"/>
    </source>
</evidence>
<reference evidence="2 3" key="1">
    <citation type="submission" date="2016-05" db="EMBL/GenBank/DDBJ databases">
        <title>Genome sequencing reveals origins of a unique bacterial endosymbiosis in the earliest lineages of terrestrial Fungi.</title>
        <authorList>
            <consortium name="DOE Joint Genome Institute"/>
            <person name="Uehling J."/>
            <person name="Gryganskyi A."/>
            <person name="Hameed K."/>
            <person name="Tschaplinski T."/>
            <person name="Misztal P."/>
            <person name="Wu S."/>
            <person name="Desiro A."/>
            <person name="Vande Pol N."/>
            <person name="Du Z.-Y."/>
            <person name="Zienkiewicz A."/>
            <person name="Zienkiewicz K."/>
            <person name="Morin E."/>
            <person name="Tisserant E."/>
            <person name="Splivallo R."/>
            <person name="Hainaut M."/>
            <person name="Henrissat B."/>
            <person name="Ohm R."/>
            <person name="Kuo A."/>
            <person name="Yan J."/>
            <person name="Lipzen A."/>
            <person name="Nolan M."/>
            <person name="Labutti K."/>
            <person name="Barry K."/>
            <person name="Goldstein A."/>
            <person name="Labbe J."/>
            <person name="Schadt C."/>
            <person name="Tuskan G."/>
            <person name="Grigoriev I."/>
            <person name="Martin F."/>
            <person name="Vilgalys R."/>
            <person name="Bonito G."/>
        </authorList>
    </citation>
    <scope>NUCLEOTIDE SEQUENCE [LARGE SCALE GENOMIC DNA]</scope>
    <source>
        <strain evidence="2 3">AG-77</strain>
    </source>
</reference>
<dbReference type="AlphaFoldDB" id="A0A197JVR6"/>
<sequence length="118" mass="13559">MDRLNNKHTDLFSSFVLCPLFTVSPILPIFKMYVRLFSPFIFFFCLSPFSPLFSTLSFLCSSSLAHNKASLCRSNSSCRPLLLQPFTLLLSLSQLFLFSIQPLPLRPYYDLVHIHHPA</sequence>
<dbReference type="EMBL" id="KV442049">
    <property type="protein sequence ID" value="OAQ28379.1"/>
    <property type="molecule type" value="Genomic_DNA"/>
</dbReference>
<gene>
    <name evidence="2" type="ORF">K457DRAFT_1417273</name>
</gene>
<keyword evidence="3" id="KW-1185">Reference proteome</keyword>
<dbReference type="Proteomes" id="UP000078512">
    <property type="component" value="Unassembled WGS sequence"/>
</dbReference>
<feature type="transmembrane region" description="Helical" evidence="1">
    <location>
        <begin position="40"/>
        <end position="60"/>
    </location>
</feature>
<evidence type="ECO:0000313" key="2">
    <source>
        <dbReference type="EMBL" id="OAQ28379.1"/>
    </source>
</evidence>
<feature type="transmembrane region" description="Helical" evidence="1">
    <location>
        <begin position="12"/>
        <end position="34"/>
    </location>
</feature>
<evidence type="ECO:0000256" key="1">
    <source>
        <dbReference type="SAM" id="Phobius"/>
    </source>
</evidence>
<name>A0A197JVR6_9FUNG</name>
<feature type="transmembrane region" description="Helical" evidence="1">
    <location>
        <begin position="81"/>
        <end position="100"/>
    </location>
</feature>
<proteinExistence type="predicted"/>
<protein>
    <submittedName>
        <fullName evidence="2">Uncharacterized protein</fullName>
    </submittedName>
</protein>
<keyword evidence="1" id="KW-1133">Transmembrane helix</keyword>